<comment type="caution">
    <text evidence="2">The sequence shown here is derived from an EMBL/GenBank/DDBJ whole genome shotgun (WGS) entry which is preliminary data.</text>
</comment>
<proteinExistence type="predicted"/>
<dbReference type="OrthoDB" id="338531at2759"/>
<dbReference type="PANTHER" id="PTHR20835:SF0">
    <property type="entry name" value="E3 UBIQUITIN-PROTEIN LIGASE PPP1R11"/>
    <property type="match status" value="1"/>
</dbReference>
<evidence type="ECO:0000313" key="2">
    <source>
        <dbReference type="EMBL" id="KAG0450939.1"/>
    </source>
</evidence>
<protein>
    <submittedName>
        <fullName evidence="2">Uncharacterized protein</fullName>
    </submittedName>
</protein>
<feature type="region of interest" description="Disordered" evidence="1">
    <location>
        <begin position="107"/>
        <end position="147"/>
    </location>
</feature>
<dbReference type="AlphaFoldDB" id="A0A835U621"/>
<dbReference type="Proteomes" id="UP000636800">
    <property type="component" value="Unassembled WGS sequence"/>
</dbReference>
<evidence type="ECO:0000313" key="3">
    <source>
        <dbReference type="Proteomes" id="UP000636800"/>
    </source>
</evidence>
<keyword evidence="3" id="KW-1185">Reference proteome</keyword>
<dbReference type="PANTHER" id="PTHR20835">
    <property type="entry name" value="E3 UBIQUITIN-PROTEIN LIGASE PPP1R11-RELATED"/>
    <property type="match status" value="1"/>
</dbReference>
<dbReference type="GO" id="GO:0005634">
    <property type="term" value="C:nucleus"/>
    <property type="evidence" value="ECO:0007669"/>
    <property type="project" value="TreeGrafter"/>
</dbReference>
<sequence>MSILFGHRSSLCLLNWFRSWGKNPLLEPKMARSAARSPAFSHGSLTLTIDESSSTSFLPASAPAQALVLRLRPPKKKVTWKEGTVDNEFLGRKSSKKCCIFHKQKPFEEDDSDDEDNHGMDCPHGKSTENGECSTSNGKGIAQIEQR</sequence>
<dbReference type="EMBL" id="JADCNL010000081">
    <property type="protein sequence ID" value="KAG0450939.1"/>
    <property type="molecule type" value="Genomic_DNA"/>
</dbReference>
<dbReference type="Pfam" id="PF07491">
    <property type="entry name" value="PPI_Ypi1"/>
    <property type="match status" value="1"/>
</dbReference>
<feature type="compositionally biased region" description="Basic and acidic residues" evidence="1">
    <location>
        <begin position="117"/>
        <end position="129"/>
    </location>
</feature>
<organism evidence="2 3">
    <name type="scientific">Vanilla planifolia</name>
    <name type="common">Vanilla</name>
    <dbReference type="NCBI Taxonomy" id="51239"/>
    <lineage>
        <taxon>Eukaryota</taxon>
        <taxon>Viridiplantae</taxon>
        <taxon>Streptophyta</taxon>
        <taxon>Embryophyta</taxon>
        <taxon>Tracheophyta</taxon>
        <taxon>Spermatophyta</taxon>
        <taxon>Magnoliopsida</taxon>
        <taxon>Liliopsida</taxon>
        <taxon>Asparagales</taxon>
        <taxon>Orchidaceae</taxon>
        <taxon>Vanilloideae</taxon>
        <taxon>Vanilleae</taxon>
        <taxon>Vanilla</taxon>
    </lineage>
</organism>
<name>A0A835U621_VANPL</name>
<accession>A0A835U621</accession>
<reference evidence="2 3" key="1">
    <citation type="journal article" date="2020" name="Nat. Food">
        <title>A phased Vanilla planifolia genome enables genetic improvement of flavour and production.</title>
        <authorList>
            <person name="Hasing T."/>
            <person name="Tang H."/>
            <person name="Brym M."/>
            <person name="Khazi F."/>
            <person name="Huang T."/>
            <person name="Chambers A.H."/>
        </authorList>
    </citation>
    <scope>NUCLEOTIDE SEQUENCE [LARGE SCALE GENOMIC DNA]</scope>
    <source>
        <tissue evidence="2">Leaf</tissue>
    </source>
</reference>
<dbReference type="InterPro" id="IPR011107">
    <property type="entry name" value="PPI_Ypi1"/>
</dbReference>
<dbReference type="GO" id="GO:0008157">
    <property type="term" value="F:protein phosphatase 1 binding"/>
    <property type="evidence" value="ECO:0007669"/>
    <property type="project" value="TreeGrafter"/>
</dbReference>
<dbReference type="GO" id="GO:0004865">
    <property type="term" value="F:protein serine/threonine phosphatase inhibitor activity"/>
    <property type="evidence" value="ECO:0007669"/>
    <property type="project" value="InterPro"/>
</dbReference>
<gene>
    <name evidence="2" type="ORF">HPP92_026670</name>
</gene>
<evidence type="ECO:0000256" key="1">
    <source>
        <dbReference type="SAM" id="MobiDB-lite"/>
    </source>
</evidence>